<keyword evidence="1" id="KW-0479">Metal-binding</keyword>
<dbReference type="PANTHER" id="PTHR20922:SF13">
    <property type="entry name" value="DNL-TYPE ZINC FINGER PROTEIN"/>
    <property type="match status" value="1"/>
</dbReference>
<evidence type="ECO:0000256" key="5">
    <source>
        <dbReference type="SAM" id="MobiDB-lite"/>
    </source>
</evidence>
<keyword evidence="8" id="KW-1185">Reference proteome</keyword>
<dbReference type="GO" id="GO:0050821">
    <property type="term" value="P:protein stabilization"/>
    <property type="evidence" value="ECO:0007669"/>
    <property type="project" value="TreeGrafter"/>
</dbReference>
<dbReference type="InterPro" id="IPR024158">
    <property type="entry name" value="Mt_import_TIM15"/>
</dbReference>
<dbReference type="PROSITE" id="PS51501">
    <property type="entry name" value="ZF_DNL"/>
    <property type="match status" value="1"/>
</dbReference>
<feature type="domain" description="DNL-type" evidence="6">
    <location>
        <begin position="83"/>
        <end position="178"/>
    </location>
</feature>
<dbReference type="OrthoDB" id="512667at2759"/>
<dbReference type="Pfam" id="PF05180">
    <property type="entry name" value="zf-DNL"/>
    <property type="match status" value="1"/>
</dbReference>
<dbReference type="GO" id="GO:0005739">
    <property type="term" value="C:mitochondrion"/>
    <property type="evidence" value="ECO:0007669"/>
    <property type="project" value="TreeGrafter"/>
</dbReference>
<name>A0A9W8H9K7_9FUNG</name>
<sequence>MTPAAGCLLRLRIGVGAAVRALSRRHEAHLPRPWGVAQRSRRCLPPLRYKTTEAAPAPPAAPKDPAIPRDPAPAAKDAPGDGPAEARLLIGFTCRVCNHRQHKTMSKNAYENGVVLIQCDQCKNRHLIADNLGWFRDGSVNVEDLLRERGEEVRRLQDLDLLDGVEASWVRAALADCAQRKPPSSQ</sequence>
<protein>
    <recommendedName>
        <fullName evidence="6">DNL-type domain-containing protein</fullName>
    </recommendedName>
</protein>
<feature type="region of interest" description="Disordered" evidence="5">
    <location>
        <begin position="52"/>
        <end position="81"/>
    </location>
</feature>
<evidence type="ECO:0000313" key="8">
    <source>
        <dbReference type="Proteomes" id="UP001140217"/>
    </source>
</evidence>
<organism evidence="7 8">
    <name type="scientific">Coemansia javaensis</name>
    <dbReference type="NCBI Taxonomy" id="2761396"/>
    <lineage>
        <taxon>Eukaryota</taxon>
        <taxon>Fungi</taxon>
        <taxon>Fungi incertae sedis</taxon>
        <taxon>Zoopagomycota</taxon>
        <taxon>Kickxellomycotina</taxon>
        <taxon>Kickxellomycetes</taxon>
        <taxon>Kickxellales</taxon>
        <taxon>Kickxellaceae</taxon>
        <taxon>Coemansia</taxon>
    </lineage>
</organism>
<gene>
    <name evidence="7" type="ORF">H4R18_003193</name>
</gene>
<reference evidence="7" key="1">
    <citation type="submission" date="2022-07" db="EMBL/GenBank/DDBJ databases">
        <title>Phylogenomic reconstructions and comparative analyses of Kickxellomycotina fungi.</title>
        <authorList>
            <person name="Reynolds N.K."/>
            <person name="Stajich J.E."/>
            <person name="Barry K."/>
            <person name="Grigoriev I.V."/>
            <person name="Crous P."/>
            <person name="Smith M.E."/>
        </authorList>
    </citation>
    <scope>NUCLEOTIDE SEQUENCE</scope>
    <source>
        <strain evidence="7">NBRC 105414</strain>
    </source>
</reference>
<evidence type="ECO:0000259" key="6">
    <source>
        <dbReference type="PROSITE" id="PS51501"/>
    </source>
</evidence>
<feature type="compositionally biased region" description="Low complexity" evidence="5">
    <location>
        <begin position="72"/>
        <end position="81"/>
    </location>
</feature>
<dbReference type="InterPro" id="IPR007853">
    <property type="entry name" value="Znf_DNL-typ"/>
</dbReference>
<accession>A0A9W8H9K7</accession>
<proteinExistence type="predicted"/>
<evidence type="ECO:0000313" key="7">
    <source>
        <dbReference type="EMBL" id="KAJ2780898.1"/>
    </source>
</evidence>
<comment type="caution">
    <text evidence="7">The sequence shown here is derived from an EMBL/GenBank/DDBJ whole genome shotgun (WGS) entry which is preliminary data.</text>
</comment>
<evidence type="ECO:0000256" key="3">
    <source>
        <dbReference type="ARBA" id="ARBA00022833"/>
    </source>
</evidence>
<keyword evidence="2 4" id="KW-0863">Zinc-finger</keyword>
<dbReference type="Proteomes" id="UP001140217">
    <property type="component" value="Unassembled WGS sequence"/>
</dbReference>
<evidence type="ECO:0000256" key="2">
    <source>
        <dbReference type="ARBA" id="ARBA00022771"/>
    </source>
</evidence>
<dbReference type="GO" id="GO:0008270">
    <property type="term" value="F:zinc ion binding"/>
    <property type="evidence" value="ECO:0007669"/>
    <property type="project" value="UniProtKB-KW"/>
</dbReference>
<evidence type="ECO:0000256" key="4">
    <source>
        <dbReference type="PROSITE-ProRule" id="PRU00834"/>
    </source>
</evidence>
<dbReference type="GO" id="GO:0006457">
    <property type="term" value="P:protein folding"/>
    <property type="evidence" value="ECO:0007669"/>
    <property type="project" value="TreeGrafter"/>
</dbReference>
<evidence type="ECO:0000256" key="1">
    <source>
        <dbReference type="ARBA" id="ARBA00022723"/>
    </source>
</evidence>
<keyword evidence="3" id="KW-0862">Zinc</keyword>
<dbReference type="GO" id="GO:0030150">
    <property type="term" value="P:protein import into mitochondrial matrix"/>
    <property type="evidence" value="ECO:0007669"/>
    <property type="project" value="TreeGrafter"/>
</dbReference>
<dbReference type="EMBL" id="JANBUL010000121">
    <property type="protein sequence ID" value="KAJ2780898.1"/>
    <property type="molecule type" value="Genomic_DNA"/>
</dbReference>
<dbReference type="PANTHER" id="PTHR20922">
    <property type="entry name" value="DNL-TYPE ZINC FINGER PROTEIN"/>
    <property type="match status" value="1"/>
</dbReference>
<dbReference type="GO" id="GO:0051087">
    <property type="term" value="F:protein-folding chaperone binding"/>
    <property type="evidence" value="ECO:0007669"/>
    <property type="project" value="TreeGrafter"/>
</dbReference>
<dbReference type="AlphaFoldDB" id="A0A9W8H9K7"/>